<feature type="compositionally biased region" description="Pro residues" evidence="1">
    <location>
        <begin position="109"/>
        <end position="118"/>
    </location>
</feature>
<dbReference type="PANTHER" id="PTHR38687">
    <property type="entry name" value="CELL DIVISION PROTEIN DEDD-RELATED"/>
    <property type="match status" value="1"/>
</dbReference>
<evidence type="ECO:0000256" key="2">
    <source>
        <dbReference type="SAM" id="Phobius"/>
    </source>
</evidence>
<keyword evidence="5" id="KW-1185">Reference proteome</keyword>
<dbReference type="SUPFAM" id="SSF110997">
    <property type="entry name" value="Sporulation related repeat"/>
    <property type="match status" value="1"/>
</dbReference>
<dbReference type="PANTHER" id="PTHR38687:SF1">
    <property type="entry name" value="CELL DIVISION PROTEIN DEDD"/>
    <property type="match status" value="1"/>
</dbReference>
<dbReference type="InterPro" id="IPR007730">
    <property type="entry name" value="SPOR-like_dom"/>
</dbReference>
<dbReference type="GO" id="GO:0042834">
    <property type="term" value="F:peptidoglycan binding"/>
    <property type="evidence" value="ECO:0007669"/>
    <property type="project" value="InterPro"/>
</dbReference>
<evidence type="ECO:0000313" key="5">
    <source>
        <dbReference type="Proteomes" id="UP000676649"/>
    </source>
</evidence>
<dbReference type="KEGG" id="mpad:KEF85_16070"/>
<feature type="domain" description="SPOR" evidence="3">
    <location>
        <begin position="151"/>
        <end position="231"/>
    </location>
</feature>
<dbReference type="EMBL" id="CP073754">
    <property type="protein sequence ID" value="QWF70809.1"/>
    <property type="molecule type" value="Genomic_DNA"/>
</dbReference>
<reference evidence="4" key="1">
    <citation type="submission" date="2021-04" db="EMBL/GenBank/DDBJ databases">
        <title>Draft genome sequence data of methanotrophic Methylovulum sp. strain S1L and Methylomonas sp. strain S2AM isolated from boreal lake water columns.</title>
        <authorList>
            <person name="Rissanen A.J."/>
            <person name="Mangayil R."/>
            <person name="Svenning M.M."/>
            <person name="Khanongnuch R."/>
        </authorList>
    </citation>
    <scope>NUCLEOTIDE SEQUENCE</scope>
    <source>
        <strain evidence="4">S2AM</strain>
    </source>
</reference>
<keyword evidence="2" id="KW-0472">Membrane</keyword>
<protein>
    <submittedName>
        <fullName evidence="4">SPOR domain-containing protein</fullName>
    </submittedName>
</protein>
<dbReference type="AlphaFoldDB" id="A0A975MNX8"/>
<dbReference type="InterPro" id="IPR036680">
    <property type="entry name" value="SPOR-like_sf"/>
</dbReference>
<dbReference type="Gene3D" id="3.30.70.1070">
    <property type="entry name" value="Sporulation related repeat"/>
    <property type="match status" value="1"/>
</dbReference>
<evidence type="ECO:0000313" key="4">
    <source>
        <dbReference type="EMBL" id="QWF70809.1"/>
    </source>
</evidence>
<dbReference type="GO" id="GO:0032153">
    <property type="term" value="C:cell division site"/>
    <property type="evidence" value="ECO:0007669"/>
    <property type="project" value="TreeGrafter"/>
</dbReference>
<dbReference type="GO" id="GO:0032506">
    <property type="term" value="P:cytokinetic process"/>
    <property type="evidence" value="ECO:0007669"/>
    <property type="project" value="TreeGrafter"/>
</dbReference>
<feature type="region of interest" description="Disordered" evidence="1">
    <location>
        <begin position="65"/>
        <end position="122"/>
    </location>
</feature>
<keyword evidence="2" id="KW-0812">Transmembrane</keyword>
<proteinExistence type="predicted"/>
<dbReference type="Proteomes" id="UP000676649">
    <property type="component" value="Chromosome"/>
</dbReference>
<dbReference type="GO" id="GO:0030428">
    <property type="term" value="C:cell septum"/>
    <property type="evidence" value="ECO:0007669"/>
    <property type="project" value="TreeGrafter"/>
</dbReference>
<evidence type="ECO:0000256" key="1">
    <source>
        <dbReference type="SAM" id="MobiDB-lite"/>
    </source>
</evidence>
<keyword evidence="2" id="KW-1133">Transmembrane helix</keyword>
<sequence length="231" mass="25848">MAKDYKHRVQSASYLKYRRRRNRSSVMFWRWLLVLGLIGAFGFFLNLIRTKVPELLAGKSQIGQTEPANQAKPELPVKQLPPAPVEATQKPETAPAEAVQKAEAEPKPEVPPPPPAPEPTRFDFYTLLPEAETVVPDYEIKTRVREELVGKTKTTKYVMQAGSFREADEADRHKAKLAQLGIEARVEKAKVGTVIWHRVKIGPYDNPTSVSTLKDLLQKNGIGVVVTEVGQ</sequence>
<feature type="transmembrane region" description="Helical" evidence="2">
    <location>
        <begin position="28"/>
        <end position="48"/>
    </location>
</feature>
<dbReference type="PROSITE" id="PS51724">
    <property type="entry name" value="SPOR"/>
    <property type="match status" value="1"/>
</dbReference>
<dbReference type="RefSeq" id="WP_215582246.1">
    <property type="nucleotide sequence ID" value="NZ_CP073754.1"/>
</dbReference>
<dbReference type="InterPro" id="IPR052521">
    <property type="entry name" value="Cell_div_SPOR-domain"/>
</dbReference>
<dbReference type="Pfam" id="PF05036">
    <property type="entry name" value="SPOR"/>
    <property type="match status" value="1"/>
</dbReference>
<evidence type="ECO:0000259" key="3">
    <source>
        <dbReference type="PROSITE" id="PS51724"/>
    </source>
</evidence>
<name>A0A975MNX8_9GAMM</name>
<gene>
    <name evidence="4" type="ORF">KEF85_16070</name>
</gene>
<accession>A0A975MNX8</accession>
<organism evidence="4 5">
    <name type="scientific">Methylomonas paludis</name>
    <dbReference type="NCBI Taxonomy" id="1173101"/>
    <lineage>
        <taxon>Bacteria</taxon>
        <taxon>Pseudomonadati</taxon>
        <taxon>Pseudomonadota</taxon>
        <taxon>Gammaproteobacteria</taxon>
        <taxon>Methylococcales</taxon>
        <taxon>Methylococcaceae</taxon>
        <taxon>Methylomonas</taxon>
    </lineage>
</organism>